<keyword evidence="2" id="KW-0732">Signal</keyword>
<reference evidence="3 4" key="1">
    <citation type="submission" date="2019-03" db="EMBL/GenBank/DDBJ databases">
        <title>Deep-cultivation of Planctomycetes and their phenomic and genomic characterization uncovers novel biology.</title>
        <authorList>
            <person name="Wiegand S."/>
            <person name="Jogler M."/>
            <person name="Boedeker C."/>
            <person name="Pinto D."/>
            <person name="Vollmers J."/>
            <person name="Rivas-Marin E."/>
            <person name="Kohn T."/>
            <person name="Peeters S.H."/>
            <person name="Heuer A."/>
            <person name="Rast P."/>
            <person name="Oberbeckmann S."/>
            <person name="Bunk B."/>
            <person name="Jeske O."/>
            <person name="Meyerdierks A."/>
            <person name="Storesund J.E."/>
            <person name="Kallscheuer N."/>
            <person name="Luecker S."/>
            <person name="Lage O.M."/>
            <person name="Pohl T."/>
            <person name="Merkel B.J."/>
            <person name="Hornburger P."/>
            <person name="Mueller R.-W."/>
            <person name="Bruemmer F."/>
            <person name="Labrenz M."/>
            <person name="Spormann A.M."/>
            <person name="Op den Camp H."/>
            <person name="Overmann J."/>
            <person name="Amann R."/>
            <person name="Jetten M.S.M."/>
            <person name="Mascher T."/>
            <person name="Medema M.H."/>
            <person name="Devos D.P."/>
            <person name="Kaster A.-K."/>
            <person name="Ovreas L."/>
            <person name="Rohde M."/>
            <person name="Galperin M.Y."/>
            <person name="Jogler C."/>
        </authorList>
    </citation>
    <scope>NUCLEOTIDE SEQUENCE [LARGE SCALE GENOMIC DNA]</scope>
    <source>
        <strain evidence="3 4">Enr13</strain>
    </source>
</reference>
<keyword evidence="4" id="KW-1185">Reference proteome</keyword>
<dbReference type="EMBL" id="CP037423">
    <property type="protein sequence ID" value="QDV46941.1"/>
    <property type="molecule type" value="Genomic_DNA"/>
</dbReference>
<name>A0A518I1I0_9BACT</name>
<dbReference type="Proteomes" id="UP000319004">
    <property type="component" value="Chromosome"/>
</dbReference>
<evidence type="ECO:0000256" key="2">
    <source>
        <dbReference type="SAM" id="SignalP"/>
    </source>
</evidence>
<evidence type="ECO:0000313" key="3">
    <source>
        <dbReference type="EMBL" id="QDV46941.1"/>
    </source>
</evidence>
<feature type="chain" id="PRO_5021898169" description="Secreted protein" evidence="2">
    <location>
        <begin position="20"/>
        <end position="55"/>
    </location>
</feature>
<sequence precursor="true">MKKWFCCAMVLVSCVPMLGGCGGSADSVETTAEHDELAQWVDENPEPEEVDPDAQ</sequence>
<protein>
    <recommendedName>
        <fullName evidence="5">Secreted protein</fullName>
    </recommendedName>
</protein>
<feature type="compositionally biased region" description="Acidic residues" evidence="1">
    <location>
        <begin position="43"/>
        <end position="55"/>
    </location>
</feature>
<proteinExistence type="predicted"/>
<evidence type="ECO:0000256" key="1">
    <source>
        <dbReference type="SAM" id="MobiDB-lite"/>
    </source>
</evidence>
<dbReference type="RefSeq" id="WP_197455519.1">
    <property type="nucleotide sequence ID" value="NZ_CP037423.1"/>
</dbReference>
<feature type="region of interest" description="Disordered" evidence="1">
    <location>
        <begin position="25"/>
        <end position="55"/>
    </location>
</feature>
<gene>
    <name evidence="3" type="ORF">Enr13x_68500</name>
</gene>
<evidence type="ECO:0008006" key="5">
    <source>
        <dbReference type="Google" id="ProtNLM"/>
    </source>
</evidence>
<feature type="signal peptide" evidence="2">
    <location>
        <begin position="1"/>
        <end position="19"/>
    </location>
</feature>
<evidence type="ECO:0000313" key="4">
    <source>
        <dbReference type="Proteomes" id="UP000319004"/>
    </source>
</evidence>
<dbReference type="KEGG" id="snep:Enr13x_68500"/>
<dbReference type="AlphaFoldDB" id="A0A518I1I0"/>
<accession>A0A518I1I0</accession>
<organism evidence="3 4">
    <name type="scientific">Stieleria neptunia</name>
    <dbReference type="NCBI Taxonomy" id="2527979"/>
    <lineage>
        <taxon>Bacteria</taxon>
        <taxon>Pseudomonadati</taxon>
        <taxon>Planctomycetota</taxon>
        <taxon>Planctomycetia</taxon>
        <taxon>Pirellulales</taxon>
        <taxon>Pirellulaceae</taxon>
        <taxon>Stieleria</taxon>
    </lineage>
</organism>
<dbReference type="PROSITE" id="PS51257">
    <property type="entry name" value="PROKAR_LIPOPROTEIN"/>
    <property type="match status" value="1"/>
</dbReference>